<reference evidence="1 2" key="1">
    <citation type="submission" date="2023-03" db="EMBL/GenBank/DDBJ databases">
        <title>WGS of Gossypium arboreum.</title>
        <authorList>
            <person name="Yu D."/>
        </authorList>
    </citation>
    <scope>NUCLEOTIDE SEQUENCE [LARGE SCALE GENOMIC DNA]</scope>
    <source>
        <tissue evidence="1">Leaf</tissue>
    </source>
</reference>
<dbReference type="PROSITE" id="PS51257">
    <property type="entry name" value="PROKAR_LIPOPROTEIN"/>
    <property type="match status" value="1"/>
</dbReference>
<protein>
    <submittedName>
        <fullName evidence="1">Uncharacterized protein</fullName>
    </submittedName>
</protein>
<name>A0ABR0N221_GOSAR</name>
<accession>A0ABR0N221</accession>
<dbReference type="EMBL" id="JARKNE010000011">
    <property type="protein sequence ID" value="KAK5784612.1"/>
    <property type="molecule type" value="Genomic_DNA"/>
</dbReference>
<keyword evidence="2" id="KW-1185">Reference proteome</keyword>
<proteinExistence type="predicted"/>
<dbReference type="Proteomes" id="UP001358586">
    <property type="component" value="Chromosome 11"/>
</dbReference>
<comment type="caution">
    <text evidence="1">The sequence shown here is derived from an EMBL/GenBank/DDBJ whole genome shotgun (WGS) entry which is preliminary data.</text>
</comment>
<evidence type="ECO:0000313" key="1">
    <source>
        <dbReference type="EMBL" id="KAK5784612.1"/>
    </source>
</evidence>
<evidence type="ECO:0000313" key="2">
    <source>
        <dbReference type="Proteomes" id="UP001358586"/>
    </source>
</evidence>
<organism evidence="1 2">
    <name type="scientific">Gossypium arboreum</name>
    <name type="common">Tree cotton</name>
    <name type="synonym">Gossypium nanking</name>
    <dbReference type="NCBI Taxonomy" id="29729"/>
    <lineage>
        <taxon>Eukaryota</taxon>
        <taxon>Viridiplantae</taxon>
        <taxon>Streptophyta</taxon>
        <taxon>Embryophyta</taxon>
        <taxon>Tracheophyta</taxon>
        <taxon>Spermatophyta</taxon>
        <taxon>Magnoliopsida</taxon>
        <taxon>eudicotyledons</taxon>
        <taxon>Gunneridae</taxon>
        <taxon>Pentapetalae</taxon>
        <taxon>rosids</taxon>
        <taxon>malvids</taxon>
        <taxon>Malvales</taxon>
        <taxon>Malvaceae</taxon>
        <taxon>Malvoideae</taxon>
        <taxon>Gossypium</taxon>
    </lineage>
</organism>
<gene>
    <name evidence="1" type="ORF">PVK06_039138</name>
</gene>
<sequence length="58" mass="6906">MEKRRCMDYTVSSVWIASSCLELQHISKNRCYFGIGGRNFEARWLQSWYNVYYVGSSK</sequence>